<dbReference type="PANTHER" id="PTHR41532">
    <property type="entry name" value="FIXS PROTEIN"/>
    <property type="match status" value="1"/>
</dbReference>
<name>A0ABY6AG14_9PSED</name>
<evidence type="ECO:0000313" key="4">
    <source>
        <dbReference type="Proteomes" id="UP001064504"/>
    </source>
</evidence>
<organism evidence="3 4">
    <name type="scientific">Pseudomonas promysalinigenes</name>
    <dbReference type="NCBI Taxonomy" id="485898"/>
    <lineage>
        <taxon>Bacteria</taxon>
        <taxon>Pseudomonadati</taxon>
        <taxon>Pseudomonadota</taxon>
        <taxon>Gammaproteobacteria</taxon>
        <taxon>Pseudomonadales</taxon>
        <taxon>Pseudomonadaceae</taxon>
        <taxon>Pseudomonas</taxon>
    </lineage>
</organism>
<accession>A0ABY6AG14</accession>
<dbReference type="InterPro" id="IPR004714">
    <property type="entry name" value="Cyt_oxidase_maturation_cbb3"/>
</dbReference>
<dbReference type="PANTHER" id="PTHR41532:SF1">
    <property type="entry name" value="FIXS PROTEIN"/>
    <property type="match status" value="1"/>
</dbReference>
<gene>
    <name evidence="3" type="primary">ccoS</name>
    <name evidence="3" type="ORF">N5C08_16335</name>
</gene>
<proteinExistence type="predicted"/>
<keyword evidence="2" id="KW-0812">Transmembrane</keyword>
<evidence type="ECO:0000313" key="3">
    <source>
        <dbReference type="EMBL" id="UXH38539.1"/>
    </source>
</evidence>
<feature type="compositionally biased region" description="Basic and acidic residues" evidence="1">
    <location>
        <begin position="64"/>
        <end position="73"/>
    </location>
</feature>
<protein>
    <submittedName>
        <fullName evidence="3">Cbb3-type cytochrome oxidase assembly protein CcoS</fullName>
    </submittedName>
</protein>
<dbReference type="RefSeq" id="WP_060479554.1">
    <property type="nucleotide sequence ID" value="NZ_CP077094.1"/>
</dbReference>
<dbReference type="NCBIfam" id="TIGR00847">
    <property type="entry name" value="ccoS"/>
    <property type="match status" value="1"/>
</dbReference>
<dbReference type="EMBL" id="CP104557">
    <property type="protein sequence ID" value="UXH38539.1"/>
    <property type="molecule type" value="Genomic_DNA"/>
</dbReference>
<evidence type="ECO:0000256" key="2">
    <source>
        <dbReference type="SAM" id="Phobius"/>
    </source>
</evidence>
<reference evidence="3" key="1">
    <citation type="submission" date="2022-09" db="EMBL/GenBank/DDBJ databases">
        <title>Complete genome sequence of Pseudomonas promysalinigenes strain RL-WG26, a newly isolated PGPR with the potential for plant salinity stress alleviation.</title>
        <authorList>
            <person name="Ren L."/>
            <person name="Wang G."/>
            <person name="Hu H."/>
        </authorList>
    </citation>
    <scope>NUCLEOTIDE SEQUENCE</scope>
    <source>
        <strain evidence="3">RL-WG26</strain>
    </source>
</reference>
<feature type="transmembrane region" description="Helical" evidence="2">
    <location>
        <begin position="6"/>
        <end position="26"/>
    </location>
</feature>
<evidence type="ECO:0000256" key="1">
    <source>
        <dbReference type="SAM" id="MobiDB-lite"/>
    </source>
</evidence>
<keyword evidence="4" id="KW-1185">Reference proteome</keyword>
<sequence>MPALYVMIPAALLLVGVAVYIFFWAVDSGQYDDLDGPAHSILFDDQDPRHQAAVKPEPEQAPGPDDKDVPPRA</sequence>
<keyword evidence="2" id="KW-0472">Membrane</keyword>
<dbReference type="Pfam" id="PF03597">
    <property type="entry name" value="FixS"/>
    <property type="match status" value="1"/>
</dbReference>
<dbReference type="Proteomes" id="UP001064504">
    <property type="component" value="Chromosome"/>
</dbReference>
<feature type="region of interest" description="Disordered" evidence="1">
    <location>
        <begin position="39"/>
        <end position="73"/>
    </location>
</feature>
<keyword evidence="2" id="KW-1133">Transmembrane helix</keyword>